<sequence length="91" mass="10136">VQGEADLKAAKRKALDTLDPLVYMLARAREPPIKDASAQCQDVVTAVAEANKDYRMLMHVHYRDADGQGMMRDLSRLVGAADKETVFKYVP</sequence>
<dbReference type="EMBL" id="BDIP01008897">
    <property type="protein sequence ID" value="GIQ92067.1"/>
    <property type="molecule type" value="Genomic_DNA"/>
</dbReference>
<reference evidence="1 2" key="1">
    <citation type="journal article" date="2018" name="PLoS ONE">
        <title>The draft genome of Kipferlia bialata reveals reductive genome evolution in fornicate parasites.</title>
        <authorList>
            <person name="Tanifuji G."/>
            <person name="Takabayashi S."/>
            <person name="Kume K."/>
            <person name="Takagi M."/>
            <person name="Nakayama T."/>
            <person name="Kamikawa R."/>
            <person name="Inagaki Y."/>
            <person name="Hashimoto T."/>
        </authorList>
    </citation>
    <scope>NUCLEOTIDE SEQUENCE [LARGE SCALE GENOMIC DNA]</scope>
    <source>
        <strain evidence="1">NY0173</strain>
    </source>
</reference>
<dbReference type="AlphaFoldDB" id="A0A9K3GQT5"/>
<feature type="non-terminal residue" evidence="1">
    <location>
        <position position="1"/>
    </location>
</feature>
<proteinExistence type="predicted"/>
<comment type="caution">
    <text evidence="1">The sequence shown here is derived from an EMBL/GenBank/DDBJ whole genome shotgun (WGS) entry which is preliminary data.</text>
</comment>
<protein>
    <submittedName>
        <fullName evidence="1">Uncharacterized protein</fullName>
    </submittedName>
</protein>
<feature type="non-terminal residue" evidence="1">
    <location>
        <position position="91"/>
    </location>
</feature>
<evidence type="ECO:0000313" key="2">
    <source>
        <dbReference type="Proteomes" id="UP000265618"/>
    </source>
</evidence>
<accession>A0A9K3GQT5</accession>
<organism evidence="1 2">
    <name type="scientific">Kipferlia bialata</name>
    <dbReference type="NCBI Taxonomy" id="797122"/>
    <lineage>
        <taxon>Eukaryota</taxon>
        <taxon>Metamonada</taxon>
        <taxon>Carpediemonas-like organisms</taxon>
        <taxon>Kipferlia</taxon>
    </lineage>
</organism>
<keyword evidence="2" id="KW-1185">Reference proteome</keyword>
<dbReference type="Proteomes" id="UP000265618">
    <property type="component" value="Unassembled WGS sequence"/>
</dbReference>
<gene>
    <name evidence="1" type="ORF">KIPB_015620</name>
</gene>
<name>A0A9K3GQT5_9EUKA</name>
<evidence type="ECO:0000313" key="1">
    <source>
        <dbReference type="EMBL" id="GIQ92067.1"/>
    </source>
</evidence>